<reference evidence="1 4" key="3">
    <citation type="submission" date="2018-03" db="EMBL/GenBank/DDBJ databases">
        <title>Genomic Encyclopedia of Archaeal and Bacterial Type Strains, Phase II (KMG-II): from individual species to whole genera.</title>
        <authorList>
            <person name="Goeker M."/>
        </authorList>
    </citation>
    <scope>NUCLEOTIDE SEQUENCE [LARGE SCALE GENOMIC DNA]</scope>
    <source>
        <strain evidence="1 4">DSM 17797</strain>
    </source>
</reference>
<dbReference type="Proteomes" id="UP000237771">
    <property type="component" value="Unassembled WGS sequence"/>
</dbReference>
<reference evidence="2" key="2">
    <citation type="submission" date="2016-11" db="EMBL/GenBank/DDBJ databases">
        <authorList>
            <person name="Jaros S."/>
            <person name="Januszkiewicz K."/>
            <person name="Wedrychowicz H."/>
        </authorList>
    </citation>
    <scope>NUCLEOTIDE SEQUENCE [LARGE SCALE GENOMIC DNA]</scope>
    <source>
        <strain evidence="2">DSM 19729</strain>
    </source>
</reference>
<sequence length="76" mass="8946">MSQSKTDIYVYAHWQEMQEPKLIGVLSAQQAKGKKAFNFEYDINWLKTEQKFLLDPNIQLYGGPQYPNQKENFGIF</sequence>
<evidence type="ECO:0000313" key="1">
    <source>
        <dbReference type="EMBL" id="PRZ20706.1"/>
    </source>
</evidence>
<evidence type="ECO:0000313" key="3">
    <source>
        <dbReference type="Proteomes" id="UP000184384"/>
    </source>
</evidence>
<dbReference type="EMBL" id="PVUB01000011">
    <property type="protein sequence ID" value="PRZ20706.1"/>
    <property type="molecule type" value="Genomic_DNA"/>
</dbReference>
<dbReference type="RefSeq" id="WP_211297029.1">
    <property type="nucleotide sequence ID" value="NZ_FQWO01000013.1"/>
</dbReference>
<accession>A0A1M5T5Z3</accession>
<dbReference type="STRING" id="280093.SAMN05443373_11382"/>
<evidence type="ECO:0000313" key="2">
    <source>
        <dbReference type="EMBL" id="SHH46108.1"/>
    </source>
</evidence>
<evidence type="ECO:0000313" key="4">
    <source>
        <dbReference type="Proteomes" id="UP000237771"/>
    </source>
</evidence>
<protein>
    <recommendedName>
        <fullName evidence="5">HipA N-terminal domain-containing protein</fullName>
    </recommendedName>
</protein>
<dbReference type="Proteomes" id="UP000184384">
    <property type="component" value="Unassembled WGS sequence"/>
</dbReference>
<organism evidence="2 3">
    <name type="scientific">Flavobacterium granuli</name>
    <dbReference type="NCBI Taxonomy" id="280093"/>
    <lineage>
        <taxon>Bacteria</taxon>
        <taxon>Pseudomonadati</taxon>
        <taxon>Bacteroidota</taxon>
        <taxon>Flavobacteriia</taxon>
        <taxon>Flavobacteriales</taxon>
        <taxon>Flavobacteriaceae</taxon>
        <taxon>Flavobacterium</taxon>
    </lineage>
</organism>
<keyword evidence="4" id="KW-1185">Reference proteome</keyword>
<name>A0A1M5T5Z3_9FLAO</name>
<dbReference type="AlphaFoldDB" id="A0A1M5T5Z3"/>
<reference evidence="3" key="1">
    <citation type="submission" date="2016-11" db="EMBL/GenBank/DDBJ databases">
        <authorList>
            <person name="Varghese N."/>
            <person name="Submissions S."/>
        </authorList>
    </citation>
    <scope>NUCLEOTIDE SEQUENCE [LARGE SCALE GENOMIC DNA]</scope>
    <source>
        <strain evidence="3">DSM 19729</strain>
    </source>
</reference>
<evidence type="ECO:0008006" key="5">
    <source>
        <dbReference type="Google" id="ProtNLM"/>
    </source>
</evidence>
<dbReference type="EMBL" id="FQWO01000013">
    <property type="protein sequence ID" value="SHH46108.1"/>
    <property type="molecule type" value="Genomic_DNA"/>
</dbReference>
<proteinExistence type="predicted"/>
<gene>
    <name evidence="1" type="ORF">BC624_11182</name>
    <name evidence="2" type="ORF">SAMN05443373_11382</name>
</gene>